<accession>A0A6J4KDC1</accession>
<evidence type="ECO:0000256" key="1">
    <source>
        <dbReference type="SAM" id="MobiDB-lite"/>
    </source>
</evidence>
<feature type="compositionally biased region" description="Basic and acidic residues" evidence="1">
    <location>
        <begin position="216"/>
        <end position="241"/>
    </location>
</feature>
<feature type="compositionally biased region" description="Low complexity" evidence="1">
    <location>
        <begin position="70"/>
        <end position="83"/>
    </location>
</feature>
<proteinExistence type="predicted"/>
<evidence type="ECO:0000313" key="2">
    <source>
        <dbReference type="EMBL" id="CAA9301124.1"/>
    </source>
</evidence>
<name>A0A6J4KDC1_9BACT</name>
<feature type="compositionally biased region" description="Polar residues" evidence="1">
    <location>
        <begin position="96"/>
        <end position="105"/>
    </location>
</feature>
<feature type="compositionally biased region" description="Low complexity" evidence="1">
    <location>
        <begin position="199"/>
        <end position="210"/>
    </location>
</feature>
<gene>
    <name evidence="2" type="ORF">AVDCRST_MAG40-366</name>
</gene>
<dbReference type="AlphaFoldDB" id="A0A6J4KDC1"/>
<feature type="region of interest" description="Disordered" evidence="1">
    <location>
        <begin position="61"/>
        <end position="105"/>
    </location>
</feature>
<protein>
    <submittedName>
        <fullName evidence="2">Uncharacterized protein</fullName>
    </submittedName>
</protein>
<organism evidence="2">
    <name type="scientific">uncultured Gemmatimonadaceae bacterium</name>
    <dbReference type="NCBI Taxonomy" id="246130"/>
    <lineage>
        <taxon>Bacteria</taxon>
        <taxon>Pseudomonadati</taxon>
        <taxon>Gemmatimonadota</taxon>
        <taxon>Gemmatimonadia</taxon>
        <taxon>Gemmatimonadales</taxon>
        <taxon>Gemmatimonadaceae</taxon>
        <taxon>environmental samples</taxon>
    </lineage>
</organism>
<feature type="compositionally biased region" description="Basic residues" evidence="1">
    <location>
        <begin position="162"/>
        <end position="177"/>
    </location>
</feature>
<dbReference type="EMBL" id="CADCTX010000103">
    <property type="protein sequence ID" value="CAA9301124.1"/>
    <property type="molecule type" value="Genomic_DNA"/>
</dbReference>
<reference evidence="2" key="1">
    <citation type="submission" date="2020-02" db="EMBL/GenBank/DDBJ databases">
        <authorList>
            <person name="Meier V. D."/>
        </authorList>
    </citation>
    <scope>NUCLEOTIDE SEQUENCE</scope>
    <source>
        <strain evidence="2">AVDCRST_MAG40</strain>
    </source>
</reference>
<feature type="region of interest" description="Disordered" evidence="1">
    <location>
        <begin position="149"/>
        <end position="283"/>
    </location>
</feature>
<sequence>MPTNAPSTTWLARSRMKLRRMRGVYWLDACVTATVVMEKVTPATVIIEPAIAESIERELPALAPKTRGQRASASASTRADSSTIPTASAMAPSTIAPGTNQRLPRSCAQSAAILPRIGRRPRAGPAPWRRRVVEEHARRLVGDSHRACECAEPARESPQVGRPHRRHAVQHAPRGRMRGAVQKPRARAGREDLRPPPVAGADAALDQGAGEEPVDDGGHGRSIGERARGEFGEREARRGGDLLEDEELRGAQPRIALPPRRSQPELAHDPSQGVERLASGGRRARLVLSTRARIGSNGHGS</sequence>